<evidence type="ECO:0000256" key="1">
    <source>
        <dbReference type="SAM" id="Phobius"/>
    </source>
</evidence>
<dbReference type="EMBL" id="CP159373">
    <property type="protein sequence ID" value="XCN75500.1"/>
    <property type="molecule type" value="Genomic_DNA"/>
</dbReference>
<evidence type="ECO:0000313" key="2">
    <source>
        <dbReference type="EMBL" id="XCN75500.1"/>
    </source>
</evidence>
<organism evidence="2">
    <name type="scientific">Candidatus Electrothrix aestuarii</name>
    <dbReference type="NCBI Taxonomy" id="3062594"/>
    <lineage>
        <taxon>Bacteria</taxon>
        <taxon>Pseudomonadati</taxon>
        <taxon>Thermodesulfobacteriota</taxon>
        <taxon>Desulfobulbia</taxon>
        <taxon>Desulfobulbales</taxon>
        <taxon>Desulfobulbaceae</taxon>
        <taxon>Candidatus Electrothrix</taxon>
    </lineage>
</organism>
<feature type="transmembrane region" description="Helical" evidence="1">
    <location>
        <begin position="21"/>
        <end position="41"/>
    </location>
</feature>
<protein>
    <submittedName>
        <fullName evidence="2">Uncharacterized protein</fullName>
    </submittedName>
</protein>
<keyword evidence="1" id="KW-0472">Membrane</keyword>
<name>A0AAU8M2R8_9BACT</name>
<gene>
    <name evidence="2" type="ORF">Q3M24_15990</name>
</gene>
<dbReference type="KEGG" id="eaj:Q3M24_15990"/>
<keyword evidence="1" id="KW-0812">Transmembrane</keyword>
<reference evidence="2" key="1">
    <citation type="journal article" date="2024" name="Syst. Appl. Microbiol.">
        <title>First single-strain enrichments of Electrothrix cable bacteria, description of E. aestuarii sp. nov. and E. rattekaaiensis sp. nov., and proposal of a cable bacteria taxonomy following the rules of the SeqCode.</title>
        <authorList>
            <person name="Plum-Jensen L.E."/>
            <person name="Schramm A."/>
            <person name="Marshall I.P.G."/>
        </authorList>
    </citation>
    <scope>NUCLEOTIDE SEQUENCE</scope>
    <source>
        <strain evidence="2">Rat1</strain>
    </source>
</reference>
<keyword evidence="1" id="KW-1133">Transmembrane helix</keyword>
<reference evidence="2" key="2">
    <citation type="submission" date="2024-06" db="EMBL/GenBank/DDBJ databases">
        <authorList>
            <person name="Plum-Jensen L.E."/>
            <person name="Schramm A."/>
            <person name="Marshall I.P.G."/>
        </authorList>
    </citation>
    <scope>NUCLEOTIDE SEQUENCE</scope>
    <source>
        <strain evidence="2">Rat1</strain>
    </source>
</reference>
<accession>A0AAU8M2R8</accession>
<sequence length="67" mass="7507">MDARVTGPPSKASRANVSIPSAIYLLFFIMSYCGILPHYLIDTVLTEQYLSLLIPDHIYLAKNDFTS</sequence>
<dbReference type="AlphaFoldDB" id="A0AAU8M2R8"/>
<proteinExistence type="predicted"/>